<protein>
    <submittedName>
        <fullName evidence="1">Putative secreted protein</fullName>
    </submittedName>
</protein>
<sequence>MKSRTFGWPRISSWGHHAFTITLSGLFGSVSSSHFHRTVCFRLANTRSIASRFSIGSCRLWRLEPSEK</sequence>
<proteinExistence type="predicted"/>
<reference evidence="1" key="1">
    <citation type="submission" date="2018-01" db="EMBL/GenBank/DDBJ databases">
        <title>An insight into the sialome of Amazonian anophelines.</title>
        <authorList>
            <person name="Ribeiro J.M."/>
            <person name="Scarpassa V."/>
            <person name="Calvo E."/>
        </authorList>
    </citation>
    <scope>NUCLEOTIDE SEQUENCE</scope>
</reference>
<name>A0A2M4DMS6_ANODA</name>
<organism evidence="1">
    <name type="scientific">Anopheles darlingi</name>
    <name type="common">Mosquito</name>
    <dbReference type="NCBI Taxonomy" id="43151"/>
    <lineage>
        <taxon>Eukaryota</taxon>
        <taxon>Metazoa</taxon>
        <taxon>Ecdysozoa</taxon>
        <taxon>Arthropoda</taxon>
        <taxon>Hexapoda</taxon>
        <taxon>Insecta</taxon>
        <taxon>Pterygota</taxon>
        <taxon>Neoptera</taxon>
        <taxon>Endopterygota</taxon>
        <taxon>Diptera</taxon>
        <taxon>Nematocera</taxon>
        <taxon>Culicoidea</taxon>
        <taxon>Culicidae</taxon>
        <taxon>Anophelinae</taxon>
        <taxon>Anopheles</taxon>
    </lineage>
</organism>
<dbReference type="AlphaFoldDB" id="A0A2M4DMS6"/>
<dbReference type="EMBL" id="GGFL01014676">
    <property type="protein sequence ID" value="MBW78854.1"/>
    <property type="molecule type" value="Transcribed_RNA"/>
</dbReference>
<evidence type="ECO:0000313" key="1">
    <source>
        <dbReference type="EMBL" id="MBW78854.1"/>
    </source>
</evidence>
<accession>A0A2M4DMS6</accession>